<dbReference type="Proteomes" id="UP000000600">
    <property type="component" value="Unassembled WGS sequence"/>
</dbReference>
<feature type="signal peptide" evidence="2">
    <location>
        <begin position="1"/>
        <end position="20"/>
    </location>
</feature>
<evidence type="ECO:0000256" key="1">
    <source>
        <dbReference type="SAM" id="Phobius"/>
    </source>
</evidence>
<feature type="chain" id="PRO_5002622637" description="Transmembrane protein" evidence="2">
    <location>
        <begin position="21"/>
        <end position="1338"/>
    </location>
</feature>
<evidence type="ECO:0000313" key="4">
    <source>
        <dbReference type="Proteomes" id="UP000000600"/>
    </source>
</evidence>
<proteinExistence type="predicted"/>
<dbReference type="EMBL" id="CT868026">
    <property type="protein sequence ID" value="CAK63417.1"/>
    <property type="molecule type" value="Genomic_DNA"/>
</dbReference>
<keyword evidence="1" id="KW-1133">Transmembrane helix</keyword>
<evidence type="ECO:0000313" key="3">
    <source>
        <dbReference type="EMBL" id="CAK63417.1"/>
    </source>
</evidence>
<keyword evidence="1" id="KW-0812">Transmembrane</keyword>
<dbReference type="GeneID" id="5016598"/>
<evidence type="ECO:0000256" key="2">
    <source>
        <dbReference type="SAM" id="SignalP"/>
    </source>
</evidence>
<dbReference type="HOGENOM" id="CLU_260473_0_0_1"/>
<dbReference type="RefSeq" id="XP_001430815.1">
    <property type="nucleotide sequence ID" value="XM_001430778.1"/>
</dbReference>
<protein>
    <recommendedName>
        <fullName evidence="5">Transmembrane protein</fullName>
    </recommendedName>
</protein>
<sequence>MTRIHLILSCLIILSQQCSNLKDNTLFITSTPDEMMRIPLSQIFTSSSYDQITFSPVVPFFTITAPLEEVYKMGIPGIIGLTVSAKMLKSTSSAQPQHRMANLRSENGKYYSEYDLNYYSTIPRLDTLYPSTLRANSQCFDIALMSTIVVTECSNDDGDYFSILKIKQSPPAYLPIEKPLDSFRKLDMIDQYLLRGTANKLELYQEQEEAIVLLNNLDQAALRVLLNKDTFELKIKDFQTHTNGWISILNGSGNLITVQFKNDQWQLISDIDTQIPDVYSYDYNVYTNTYVILSKTQLYYKAITKQVFTAKVTANPTDKVHLLRSSIILLQDKTLVQYSQQLYKLYSKTLSGSNNSINSNPHSDGFLVIDNENFSEYATKNEYSLQFQAGTLPVARDYRMTKMIQSNSCEIQIYYTSIDIEWKNIYSSQIPQALIATSVFQDKVDVKLNPIFQGSNLKYEFLNTDILNIKVDQYQEFEISNIDDTPDVIYRKALSHQNNPQIQIIQQHSDQQISGFTCEVESNLKLNCKSIFAKRQFTQLQDSDKQLWWFNQNSIFLAILQDLTVTIYNVNYEESTFDTLTTINLVSNAKQIVTDGIHLFISMEKLIQAYAVTVENKATLIYNQDVIVDMDIYATPAQKNLVFLEQDGELQIISFEFEKMSLIWFTPVDTNYDQKNLIILKNHIVRIIKKKGSEEYIATVYYLKNLNNISLEKKIAIGKFSAVKLTQIQVNAQQNLFYLVGQQNEQYKLLVHKVDEPSINSMFLSLSYTSTAQFSIANQYCLVTDQSANKQVLYNHYITGNYFVQSHLKESYQQAQYSKLITLTVQVKSDSQGINTEVVPALIVNRGVTIFQNQSSLNLTYKADGAQKHYIDLGQSWYNGQAFDISQSEASKNITYVQTLSKKAETLEFSPYIQQLNPDSLVQLIGNKIVLVKKADLTKTEITLDATYNINKLLLVQDQYLYVETQKESQIYLKVVECKDSKCKFLESELAFATNIDKIFLHKNNFIIYSKPILYVYDTKGDPINVSAFEQYNKIPTFSSTFFVEFQYLQDDVYQIISVDVRGNINFNNIVLSRTSSENQVFPQDVLGILKTNQLYVQENSVCVGIVLRKDEILIFYNNIATVSFKFEFDCTNKKLCNLKQFTLNGVYQQYGEWVLFNIYPIIYSNENILSLIYWAQSNYEVLIYDLETPSSKEHPKSAIAHLTAPISEEDPGEMYHVQSFVYTQNGQLHLLASAEDPTKLQHYTLQRSPQVCTTSAEEQVNEVIKLNLHNSISNVNLNLNITITATQDPDDDDDEKKFPIWAIILIASGVLIIGVVIFIYCKKKSQTQVDDEKVLLG</sequence>
<feature type="transmembrane region" description="Helical" evidence="1">
    <location>
        <begin position="1299"/>
        <end position="1322"/>
    </location>
</feature>
<keyword evidence="1" id="KW-0472">Membrane</keyword>
<dbReference type="InParanoid" id="A0BY00"/>
<gene>
    <name evidence="3" type="ORF">GSPATT00033270001</name>
</gene>
<dbReference type="KEGG" id="ptm:GSPATT00033270001"/>
<reference evidence="3 4" key="1">
    <citation type="journal article" date="2006" name="Nature">
        <title>Global trends of whole-genome duplications revealed by the ciliate Paramecium tetraurelia.</title>
        <authorList>
            <consortium name="Genoscope"/>
            <person name="Aury J.-M."/>
            <person name="Jaillon O."/>
            <person name="Duret L."/>
            <person name="Noel B."/>
            <person name="Jubin C."/>
            <person name="Porcel B.M."/>
            <person name="Segurens B."/>
            <person name="Daubin V."/>
            <person name="Anthouard V."/>
            <person name="Aiach N."/>
            <person name="Arnaiz O."/>
            <person name="Billaut A."/>
            <person name="Beisson J."/>
            <person name="Blanc I."/>
            <person name="Bouhouche K."/>
            <person name="Camara F."/>
            <person name="Duharcourt S."/>
            <person name="Guigo R."/>
            <person name="Gogendeau D."/>
            <person name="Katinka M."/>
            <person name="Keller A.-M."/>
            <person name="Kissmehl R."/>
            <person name="Klotz C."/>
            <person name="Koll F."/>
            <person name="Le Moue A."/>
            <person name="Lepere C."/>
            <person name="Malinsky S."/>
            <person name="Nowacki M."/>
            <person name="Nowak J.K."/>
            <person name="Plattner H."/>
            <person name="Poulain J."/>
            <person name="Ruiz F."/>
            <person name="Serrano V."/>
            <person name="Zagulski M."/>
            <person name="Dessen P."/>
            <person name="Betermier M."/>
            <person name="Weissenbach J."/>
            <person name="Scarpelli C."/>
            <person name="Schachter V."/>
            <person name="Sperling L."/>
            <person name="Meyer E."/>
            <person name="Cohen J."/>
            <person name="Wincker P."/>
        </authorList>
    </citation>
    <scope>NUCLEOTIDE SEQUENCE [LARGE SCALE GENOMIC DNA]</scope>
    <source>
        <strain evidence="3 4">Stock d4-2</strain>
    </source>
</reference>
<dbReference type="OrthoDB" id="298536at2759"/>
<evidence type="ECO:0008006" key="5">
    <source>
        <dbReference type="Google" id="ProtNLM"/>
    </source>
</evidence>
<dbReference type="OMA" id="IVVTECS"/>
<keyword evidence="4" id="KW-1185">Reference proteome</keyword>
<accession>A0BY00</accession>
<name>A0BY00_PARTE</name>
<keyword evidence="2" id="KW-0732">Signal</keyword>
<organism evidence="3 4">
    <name type="scientific">Paramecium tetraurelia</name>
    <dbReference type="NCBI Taxonomy" id="5888"/>
    <lineage>
        <taxon>Eukaryota</taxon>
        <taxon>Sar</taxon>
        <taxon>Alveolata</taxon>
        <taxon>Ciliophora</taxon>
        <taxon>Intramacronucleata</taxon>
        <taxon>Oligohymenophorea</taxon>
        <taxon>Peniculida</taxon>
        <taxon>Parameciidae</taxon>
        <taxon>Paramecium</taxon>
    </lineage>
</organism>